<organism evidence="2 3">
    <name type="scientific">Kiloniella antarctica</name>
    <dbReference type="NCBI Taxonomy" id="1550907"/>
    <lineage>
        <taxon>Bacteria</taxon>
        <taxon>Pseudomonadati</taxon>
        <taxon>Pseudomonadota</taxon>
        <taxon>Alphaproteobacteria</taxon>
        <taxon>Rhodospirillales</taxon>
        <taxon>Kiloniellaceae</taxon>
        <taxon>Kiloniella</taxon>
    </lineage>
</organism>
<feature type="domain" description="PilZ" evidence="1">
    <location>
        <begin position="23"/>
        <end position="101"/>
    </location>
</feature>
<accession>A0ABW5BQN1</accession>
<evidence type="ECO:0000313" key="2">
    <source>
        <dbReference type="EMBL" id="MFD2207879.1"/>
    </source>
</evidence>
<evidence type="ECO:0000259" key="1">
    <source>
        <dbReference type="Pfam" id="PF07238"/>
    </source>
</evidence>
<comment type="caution">
    <text evidence="2">The sequence shown here is derived from an EMBL/GenBank/DDBJ whole genome shotgun (WGS) entry which is preliminary data.</text>
</comment>
<dbReference type="Gene3D" id="2.40.10.220">
    <property type="entry name" value="predicted glycosyltransferase like domains"/>
    <property type="match status" value="1"/>
</dbReference>
<proteinExistence type="predicted"/>
<dbReference type="Proteomes" id="UP001597294">
    <property type="component" value="Unassembled WGS sequence"/>
</dbReference>
<keyword evidence="3" id="KW-1185">Reference proteome</keyword>
<name>A0ABW5BQN1_9PROT</name>
<gene>
    <name evidence="2" type="ORF">ACFSKO_19870</name>
</gene>
<dbReference type="RefSeq" id="WP_380254956.1">
    <property type="nucleotide sequence ID" value="NZ_JBHUII010000013.1"/>
</dbReference>
<protein>
    <submittedName>
        <fullName evidence="2">PilZ domain-containing protein</fullName>
    </submittedName>
</protein>
<dbReference type="EMBL" id="JBHUII010000013">
    <property type="protein sequence ID" value="MFD2207879.1"/>
    <property type="molecule type" value="Genomic_DNA"/>
</dbReference>
<dbReference type="InterPro" id="IPR009875">
    <property type="entry name" value="PilZ_domain"/>
</dbReference>
<dbReference type="SUPFAM" id="SSF141371">
    <property type="entry name" value="PilZ domain-like"/>
    <property type="match status" value="1"/>
</dbReference>
<sequence>MSGKKQTKGQLPNSSVELDGGDQRRYQRISVLWSGEYSDFAGIEQKCVIYDVSVNGVQAKFNHVIDIGTRLVINIAGGVQLVSEVVWSRGENVGLRFKESPDKLASIMAGILPMKCLEYA</sequence>
<dbReference type="Pfam" id="PF07238">
    <property type="entry name" value="PilZ"/>
    <property type="match status" value="1"/>
</dbReference>
<reference evidence="3" key="1">
    <citation type="journal article" date="2019" name="Int. J. Syst. Evol. Microbiol.">
        <title>The Global Catalogue of Microorganisms (GCM) 10K type strain sequencing project: providing services to taxonomists for standard genome sequencing and annotation.</title>
        <authorList>
            <consortium name="The Broad Institute Genomics Platform"/>
            <consortium name="The Broad Institute Genome Sequencing Center for Infectious Disease"/>
            <person name="Wu L."/>
            <person name="Ma J."/>
        </authorList>
    </citation>
    <scope>NUCLEOTIDE SEQUENCE [LARGE SCALE GENOMIC DNA]</scope>
    <source>
        <strain evidence="3">CGMCC 4.7192</strain>
    </source>
</reference>
<evidence type="ECO:0000313" key="3">
    <source>
        <dbReference type="Proteomes" id="UP001597294"/>
    </source>
</evidence>